<evidence type="ECO:0000256" key="3">
    <source>
        <dbReference type="ARBA" id="ARBA00023274"/>
    </source>
</evidence>
<sequence>MGRKKDSVVQRKSVLLQLKTVLNVIDNSGVLAECIRVTYSRPDGRYIRFDNNACILLNNKLESLDTRILGVIGTELRGKKWGKVVSLASSVI</sequence>
<dbReference type="SUPFAM" id="SSF50193">
    <property type="entry name" value="Ribosomal protein L14"/>
    <property type="match status" value="1"/>
</dbReference>
<dbReference type="InterPro" id="IPR000218">
    <property type="entry name" value="Ribosomal_uL14"/>
</dbReference>
<dbReference type="GO" id="GO:0006412">
    <property type="term" value="P:translation"/>
    <property type="evidence" value="ECO:0007669"/>
    <property type="project" value="InterPro"/>
</dbReference>
<dbReference type="AlphaFoldDB" id="A0A9N9EYL4"/>
<keyword evidence="6" id="KW-1185">Reference proteome</keyword>
<proteinExistence type="inferred from homology"/>
<dbReference type="GO" id="GO:0005762">
    <property type="term" value="C:mitochondrial large ribosomal subunit"/>
    <property type="evidence" value="ECO:0007669"/>
    <property type="project" value="TreeGrafter"/>
</dbReference>
<comment type="similarity">
    <text evidence="1 4">Belongs to the universal ribosomal protein uL14 family.</text>
</comment>
<evidence type="ECO:0000256" key="2">
    <source>
        <dbReference type="ARBA" id="ARBA00022980"/>
    </source>
</evidence>
<dbReference type="GO" id="GO:0003735">
    <property type="term" value="F:structural constituent of ribosome"/>
    <property type="evidence" value="ECO:0007669"/>
    <property type="project" value="InterPro"/>
</dbReference>
<name>A0A9N9EYL4_9GLOM</name>
<dbReference type="SMART" id="SM01374">
    <property type="entry name" value="Ribosomal_L14"/>
    <property type="match status" value="1"/>
</dbReference>
<dbReference type="GO" id="GO:0070180">
    <property type="term" value="F:large ribosomal subunit rRNA binding"/>
    <property type="evidence" value="ECO:0007669"/>
    <property type="project" value="TreeGrafter"/>
</dbReference>
<dbReference type="CDD" id="cd00337">
    <property type="entry name" value="Ribosomal_uL14"/>
    <property type="match status" value="1"/>
</dbReference>
<evidence type="ECO:0000313" key="5">
    <source>
        <dbReference type="EMBL" id="CAG8499039.1"/>
    </source>
</evidence>
<dbReference type="InterPro" id="IPR036853">
    <property type="entry name" value="Ribosomal_uL14_sf"/>
</dbReference>
<organism evidence="5 6">
    <name type="scientific">Acaulospora morrowiae</name>
    <dbReference type="NCBI Taxonomy" id="94023"/>
    <lineage>
        <taxon>Eukaryota</taxon>
        <taxon>Fungi</taxon>
        <taxon>Fungi incertae sedis</taxon>
        <taxon>Mucoromycota</taxon>
        <taxon>Glomeromycotina</taxon>
        <taxon>Glomeromycetes</taxon>
        <taxon>Diversisporales</taxon>
        <taxon>Acaulosporaceae</taxon>
        <taxon>Acaulospora</taxon>
    </lineage>
</organism>
<dbReference type="Proteomes" id="UP000789342">
    <property type="component" value="Unassembled WGS sequence"/>
</dbReference>
<comment type="caution">
    <text evidence="5">The sequence shown here is derived from an EMBL/GenBank/DDBJ whole genome shotgun (WGS) entry which is preliminary data.</text>
</comment>
<reference evidence="5" key="1">
    <citation type="submission" date="2021-06" db="EMBL/GenBank/DDBJ databases">
        <authorList>
            <person name="Kallberg Y."/>
            <person name="Tangrot J."/>
            <person name="Rosling A."/>
        </authorList>
    </citation>
    <scope>NUCLEOTIDE SEQUENCE</scope>
    <source>
        <strain evidence="5">CL551</strain>
    </source>
</reference>
<dbReference type="OrthoDB" id="274765at2759"/>
<gene>
    <name evidence="5" type="ORF">AMORRO_LOCUS3159</name>
</gene>
<keyword evidence="2 4" id="KW-0689">Ribosomal protein</keyword>
<evidence type="ECO:0000256" key="1">
    <source>
        <dbReference type="ARBA" id="ARBA00010745"/>
    </source>
</evidence>
<evidence type="ECO:0000256" key="4">
    <source>
        <dbReference type="RuleBase" id="RU003949"/>
    </source>
</evidence>
<protein>
    <submittedName>
        <fullName evidence="5">8558_t:CDS:1</fullName>
    </submittedName>
</protein>
<evidence type="ECO:0000313" key="6">
    <source>
        <dbReference type="Proteomes" id="UP000789342"/>
    </source>
</evidence>
<dbReference type="Gene3D" id="2.40.150.20">
    <property type="entry name" value="Ribosomal protein L14"/>
    <property type="match status" value="1"/>
</dbReference>
<dbReference type="EMBL" id="CAJVPV010001487">
    <property type="protein sequence ID" value="CAG8499039.1"/>
    <property type="molecule type" value="Genomic_DNA"/>
</dbReference>
<dbReference type="Pfam" id="PF00238">
    <property type="entry name" value="Ribosomal_L14"/>
    <property type="match status" value="1"/>
</dbReference>
<dbReference type="PANTHER" id="PTHR11761">
    <property type="entry name" value="50S/60S RIBOSOMAL PROTEIN L14/L23"/>
    <property type="match status" value="1"/>
</dbReference>
<accession>A0A9N9EYL4</accession>
<dbReference type="PANTHER" id="PTHR11761:SF3">
    <property type="entry name" value="LARGE RIBOSOMAL SUBUNIT PROTEIN UL14M"/>
    <property type="match status" value="1"/>
</dbReference>
<keyword evidence="3 4" id="KW-0687">Ribonucleoprotein</keyword>